<organism evidence="2">
    <name type="scientific">uncultured bacterium CSLF43</name>
    <dbReference type="NCBI Taxonomy" id="1091575"/>
    <lineage>
        <taxon>Bacteria</taxon>
        <taxon>environmental samples</taxon>
    </lineage>
</organism>
<dbReference type="SUPFAM" id="SSF50998">
    <property type="entry name" value="Quinoprotein alcohol dehydrogenase-like"/>
    <property type="match status" value="1"/>
</dbReference>
<reference evidence="2" key="1">
    <citation type="journal article" date="2004" name="Appl. Environ. Microbiol.">
        <title>Long-chain N-acyltyrosine synthases from environmental DNA.</title>
        <authorList>
            <person name="Brady S.F."/>
            <person name="Chao C.J."/>
            <person name="Clardy J."/>
        </authorList>
    </citation>
    <scope>NUCLEOTIDE SEQUENCE</scope>
</reference>
<dbReference type="InterPro" id="IPR018391">
    <property type="entry name" value="PQQ_b-propeller_rpt"/>
</dbReference>
<evidence type="ECO:0000313" key="2">
    <source>
        <dbReference type="EMBL" id="AEQ20617.1"/>
    </source>
</evidence>
<dbReference type="AlphaFoldDB" id="G4WW15"/>
<name>G4WW15_9BACT</name>
<dbReference type="EMBL" id="JF429417">
    <property type="protein sequence ID" value="AEQ20617.1"/>
    <property type="molecule type" value="Genomic_DNA"/>
</dbReference>
<keyword evidence="2" id="KW-0449">Lipoprotein</keyword>
<dbReference type="PANTHER" id="PTHR34512:SF30">
    <property type="entry name" value="OUTER MEMBRANE PROTEIN ASSEMBLY FACTOR BAMB"/>
    <property type="match status" value="1"/>
</dbReference>
<protein>
    <submittedName>
        <fullName evidence="2">Outer membrane assembly lipoprotein YfgL</fullName>
    </submittedName>
</protein>
<sequence length="382" mass="41116">MREIVAGLSFGVVMATVLLAAAPGSLIWEARPGFRDFGAMIESEGLVVTGNITGEGGVFAFDATTGAPRWRFRGGQMLGYPVTDGEAVFVVTSVPDRRLVALGLKTGKMLWSVAEERIGNDFGPLVEGGKVYLVSRNGKVNAYEARTGKPVWEFAYSPLKGECSTGLALSGNRLFFGGGDEPRPHSEGKSLWALDASTGRMLWRYRATISPTDEDGQCVSTPAVSGGLLVSTAAHTVFALDAVSGAPRWKKTVERMVRGDMKPRVLSQVLIANGAVYCYFPEGLTSWSLSNGAPLMELPGRFPDSNYNVRLAEFDGVLYFVGGLPSDGESAASSPLHAFDLNTRRVLWTHRVTAGSWSTNYLLPTPSGVYYENEKVLAKVAR</sequence>
<evidence type="ECO:0000259" key="1">
    <source>
        <dbReference type="Pfam" id="PF13360"/>
    </source>
</evidence>
<dbReference type="Gene3D" id="2.40.10.480">
    <property type="match status" value="1"/>
</dbReference>
<dbReference type="Gene3D" id="2.130.10.10">
    <property type="entry name" value="YVTN repeat-like/Quinoprotein amine dehydrogenase"/>
    <property type="match status" value="1"/>
</dbReference>
<dbReference type="SMART" id="SM00564">
    <property type="entry name" value="PQQ"/>
    <property type="match status" value="6"/>
</dbReference>
<feature type="domain" description="Pyrrolo-quinoline quinone repeat" evidence="1">
    <location>
        <begin position="97"/>
        <end position="349"/>
    </location>
</feature>
<dbReference type="InterPro" id="IPR015943">
    <property type="entry name" value="WD40/YVTN_repeat-like_dom_sf"/>
</dbReference>
<dbReference type="InterPro" id="IPR002372">
    <property type="entry name" value="PQQ_rpt_dom"/>
</dbReference>
<dbReference type="InterPro" id="IPR011047">
    <property type="entry name" value="Quinoprotein_ADH-like_sf"/>
</dbReference>
<accession>G4WW15</accession>
<proteinExistence type="predicted"/>
<reference evidence="2" key="2">
    <citation type="journal article" date="2011" name="J. Bacteriol.">
        <title>Long-chain N-acyl amino acid synthases are linked to the putative PEP-CTERM/exosortase protein-sorting system in Gram-negative bacteria.</title>
        <authorList>
            <person name="Craig J.W."/>
            <person name="Cherry M.A."/>
            <person name="Brady S.F."/>
        </authorList>
    </citation>
    <scope>NUCLEOTIDE SEQUENCE</scope>
</reference>
<dbReference type="PANTHER" id="PTHR34512">
    <property type="entry name" value="CELL SURFACE PROTEIN"/>
    <property type="match status" value="1"/>
</dbReference>
<dbReference type="Pfam" id="PF13360">
    <property type="entry name" value="PQQ_2"/>
    <property type="match status" value="1"/>
</dbReference>